<dbReference type="SUPFAM" id="SSF52279">
    <property type="entry name" value="Beta-D-glucan exohydrolase, C-terminal domain"/>
    <property type="match status" value="1"/>
</dbReference>
<dbReference type="AlphaFoldDB" id="A0A6U0EJ75"/>
<evidence type="ECO:0000259" key="15">
    <source>
        <dbReference type="SMART" id="SM01217"/>
    </source>
</evidence>
<dbReference type="GO" id="GO:0009251">
    <property type="term" value="P:glucan catabolic process"/>
    <property type="evidence" value="ECO:0007669"/>
    <property type="project" value="TreeGrafter"/>
</dbReference>
<evidence type="ECO:0000256" key="3">
    <source>
        <dbReference type="ARBA" id="ARBA00005336"/>
    </source>
</evidence>
<dbReference type="Pfam" id="PF14310">
    <property type="entry name" value="Fn3-like"/>
    <property type="match status" value="1"/>
</dbReference>
<dbReference type="Gene3D" id="2.60.40.10">
    <property type="entry name" value="Immunoglobulins"/>
    <property type="match status" value="1"/>
</dbReference>
<dbReference type="PROSITE" id="PS00775">
    <property type="entry name" value="GLYCOSYL_HYDROL_F3"/>
    <property type="match status" value="1"/>
</dbReference>
<dbReference type="PANTHER" id="PTHR42715">
    <property type="entry name" value="BETA-GLUCOSIDASE"/>
    <property type="match status" value="1"/>
</dbReference>
<dbReference type="Gene3D" id="3.40.50.1700">
    <property type="entry name" value="Glycoside hydrolase family 3 C-terminal domain"/>
    <property type="match status" value="1"/>
</dbReference>
<dbReference type="InterPro" id="IPR001764">
    <property type="entry name" value="Glyco_hydro_3_N"/>
</dbReference>
<sequence length="783" mass="84330">MPPISPSTERRPLIAVDDASTASTASQHETALAGDFVDVERAARRAHASTTSRIASSALRMSAAACAALVAVATLVTRASDDAGVGGSAARTRAYRFASTMSLDEQLTLLGGQVEEAYIGSTSGFVVSSTRARVPELRMNDGPQGFRAHNQPGTTTQWPCALAVAATFDVGLAHAWGGAMGGEFVRKGANVFLGPGMNLARVPLGGRNFEYIAGEDPALGSAMAPAVIRGIQSRGVIATAKHFIFNEQERDRMYYDAQVDERSMREMYLPMFEASIKDAEVGSIMCSYNKVNGSHACQNSVYMNEILRDDLGFEGFVMSDWLATHSTVPSLKSGLDMEMPTAGLFSRDRLKYALEATDALGKPMLSAERIKVAATRVLTSMFRAGIMDEEETIPRAIDANVRTYNDTTLARNIVAKSAILLKNDGNLLPLDPDAQNKTIITFGAMCAQPWSLSGGGSGHVDPGAKNVFTVNDGLHDAGQDFKWYDEHQLDQALTEATKMGDDLLAIIVCDGAGAGESLDRPRITLNAHQQPVSRFSEKFRKKIVIIVTAPGHVVIPQHADASSILLSFFPGEQAGLGLADVVFGKHAPGGKLPITIPNSENELGNFDQEQYPGTGGKVVYKEGLHVGYRWYNAKGLRPAFHFGHGLTYTTFKYTDAVVETFPVDSSIAANVSFSVTNTGDRIASEVVQVYVTYPRDAQEPPRQLKAFKKIVVAAGQTKQVSLALPVRALQIWSTKEKKWSNVPGEFTFHVGGTSELRKLIACDPVQTHGPDATSGVLEYFGRP</sequence>
<evidence type="ECO:0000256" key="13">
    <source>
        <dbReference type="ARBA" id="ARBA00041808"/>
    </source>
</evidence>
<dbReference type="EMBL" id="HBEW01002752">
    <property type="protein sequence ID" value="CAD8579439.1"/>
    <property type="molecule type" value="Transcribed_RNA"/>
</dbReference>
<dbReference type="GO" id="GO:0008422">
    <property type="term" value="F:beta-glucosidase activity"/>
    <property type="evidence" value="ECO:0007669"/>
    <property type="project" value="UniProtKB-EC"/>
</dbReference>
<dbReference type="InterPro" id="IPR002772">
    <property type="entry name" value="Glyco_hydro_3_C"/>
</dbReference>
<dbReference type="InterPro" id="IPR050288">
    <property type="entry name" value="Cellulose_deg_GH3"/>
</dbReference>
<evidence type="ECO:0000256" key="5">
    <source>
        <dbReference type="ARBA" id="ARBA00022525"/>
    </source>
</evidence>
<evidence type="ECO:0000256" key="9">
    <source>
        <dbReference type="ARBA" id="ARBA00024983"/>
    </source>
</evidence>
<evidence type="ECO:0000313" key="16">
    <source>
        <dbReference type="EMBL" id="CAD8579439.1"/>
    </source>
</evidence>
<evidence type="ECO:0000256" key="4">
    <source>
        <dbReference type="ARBA" id="ARBA00012744"/>
    </source>
</evidence>
<dbReference type="InterPro" id="IPR019800">
    <property type="entry name" value="Glyco_hydro_3_AS"/>
</dbReference>
<keyword evidence="6" id="KW-0732">Signal</keyword>
<evidence type="ECO:0000256" key="6">
    <source>
        <dbReference type="ARBA" id="ARBA00022729"/>
    </source>
</evidence>
<evidence type="ECO:0000256" key="12">
    <source>
        <dbReference type="ARBA" id="ARBA00041601"/>
    </source>
</evidence>
<dbReference type="InterPro" id="IPR036962">
    <property type="entry name" value="Glyco_hydro_3_N_sf"/>
</dbReference>
<evidence type="ECO:0000256" key="8">
    <source>
        <dbReference type="ARBA" id="ARBA00023295"/>
    </source>
</evidence>
<organism evidence="16">
    <name type="scientific">Ostreococcus mediterraneus</name>
    <dbReference type="NCBI Taxonomy" id="1486918"/>
    <lineage>
        <taxon>Eukaryota</taxon>
        <taxon>Viridiplantae</taxon>
        <taxon>Chlorophyta</taxon>
        <taxon>Mamiellophyceae</taxon>
        <taxon>Mamiellales</taxon>
        <taxon>Bathycoccaceae</taxon>
        <taxon>Ostreococcus</taxon>
    </lineage>
</organism>
<dbReference type="PANTHER" id="PTHR42715:SF12">
    <property type="entry name" value="BETA-GLUCOSIDASE G-RELATED"/>
    <property type="match status" value="1"/>
</dbReference>
<keyword evidence="5" id="KW-0964">Secreted</keyword>
<evidence type="ECO:0000256" key="10">
    <source>
        <dbReference type="ARBA" id="ARBA00039579"/>
    </source>
</evidence>
<comment type="subcellular location">
    <subcellularLocation>
        <location evidence="2">Secreted</location>
    </subcellularLocation>
</comment>
<comment type="function">
    <text evidence="9">Beta-glucosidases are one of a number of cellulolytic enzymes involved in the degradation of cellulosic biomass. Catalyzes the last step releasing glucose from the inhibitory cellobiose.</text>
</comment>
<comment type="similarity">
    <text evidence="3 14">Belongs to the glycosyl hydrolase 3 family.</text>
</comment>
<dbReference type="InterPro" id="IPR026891">
    <property type="entry name" value="Fn3-like"/>
</dbReference>
<dbReference type="PRINTS" id="PR00133">
    <property type="entry name" value="GLHYDRLASE3"/>
</dbReference>
<feature type="domain" description="Fibronectin type III-like" evidence="15">
    <location>
        <begin position="685"/>
        <end position="754"/>
    </location>
</feature>
<dbReference type="InterPro" id="IPR017853">
    <property type="entry name" value="GH"/>
</dbReference>
<keyword evidence="7 14" id="KW-0378">Hydrolase</keyword>
<evidence type="ECO:0000256" key="1">
    <source>
        <dbReference type="ARBA" id="ARBA00000448"/>
    </source>
</evidence>
<dbReference type="Gene3D" id="3.20.20.300">
    <property type="entry name" value="Glycoside hydrolase, family 3, N-terminal domain"/>
    <property type="match status" value="1"/>
</dbReference>
<keyword evidence="8 14" id="KW-0326">Glycosidase</keyword>
<dbReference type="InterPro" id="IPR013783">
    <property type="entry name" value="Ig-like_fold"/>
</dbReference>
<gene>
    <name evidence="16" type="ORF">OMED0929_LOCUS2264</name>
</gene>
<name>A0A6U0EJ75_9CHLO</name>
<evidence type="ECO:0000256" key="2">
    <source>
        <dbReference type="ARBA" id="ARBA00004613"/>
    </source>
</evidence>
<dbReference type="SMART" id="SM01217">
    <property type="entry name" value="Fn3_like"/>
    <property type="match status" value="1"/>
</dbReference>
<dbReference type="EC" id="3.2.1.21" evidence="4"/>
<evidence type="ECO:0000256" key="11">
    <source>
        <dbReference type="ARBA" id="ARBA00041276"/>
    </source>
</evidence>
<dbReference type="Pfam" id="PF00933">
    <property type="entry name" value="Glyco_hydro_3"/>
    <property type="match status" value="1"/>
</dbReference>
<evidence type="ECO:0000256" key="7">
    <source>
        <dbReference type="ARBA" id="ARBA00022801"/>
    </source>
</evidence>
<reference evidence="16" key="1">
    <citation type="submission" date="2021-01" db="EMBL/GenBank/DDBJ databases">
        <authorList>
            <person name="Corre E."/>
            <person name="Pelletier E."/>
            <person name="Niang G."/>
            <person name="Scheremetjew M."/>
            <person name="Finn R."/>
            <person name="Kale V."/>
            <person name="Holt S."/>
            <person name="Cochrane G."/>
            <person name="Meng A."/>
            <person name="Brown T."/>
            <person name="Cohen L."/>
        </authorList>
    </citation>
    <scope>NUCLEOTIDE SEQUENCE</scope>
    <source>
        <strain evidence="16">Clade-D-RCC2572</strain>
    </source>
</reference>
<comment type="catalytic activity">
    <reaction evidence="1">
        <text>Hydrolysis of terminal, non-reducing beta-D-glucosyl residues with release of beta-D-glucose.</text>
        <dbReference type="EC" id="3.2.1.21"/>
    </reaction>
</comment>
<proteinExistence type="inferred from homology"/>
<dbReference type="Pfam" id="PF01915">
    <property type="entry name" value="Glyco_hydro_3_C"/>
    <property type="match status" value="1"/>
</dbReference>
<accession>A0A6U0EJ75</accession>
<evidence type="ECO:0000256" key="14">
    <source>
        <dbReference type="RuleBase" id="RU361161"/>
    </source>
</evidence>
<dbReference type="SUPFAM" id="SSF51445">
    <property type="entry name" value="(Trans)glycosidases"/>
    <property type="match status" value="1"/>
</dbReference>
<dbReference type="InterPro" id="IPR036881">
    <property type="entry name" value="Glyco_hydro_3_C_sf"/>
</dbReference>
<dbReference type="GO" id="GO:0005576">
    <property type="term" value="C:extracellular region"/>
    <property type="evidence" value="ECO:0007669"/>
    <property type="project" value="UniProtKB-SubCell"/>
</dbReference>
<protein>
    <recommendedName>
        <fullName evidence="10">Probable beta-glucosidase G</fullName>
        <ecNumber evidence="4">3.2.1.21</ecNumber>
    </recommendedName>
    <alternativeName>
        <fullName evidence="11">Beta-D-glucoside glucohydrolase G</fullName>
    </alternativeName>
    <alternativeName>
        <fullName evidence="12">Cellobiase G</fullName>
    </alternativeName>
    <alternativeName>
        <fullName evidence="13">Gentiobiase G</fullName>
    </alternativeName>
</protein>